<dbReference type="AlphaFoldDB" id="A0A401P3G5"/>
<feature type="domain" description="TAFH" evidence="9">
    <location>
        <begin position="272"/>
        <end position="369"/>
    </location>
</feature>
<evidence type="ECO:0000256" key="4">
    <source>
        <dbReference type="ARBA" id="ARBA00023015"/>
    </source>
</evidence>
<dbReference type="FunFam" id="1.10.20.10:FF:000015">
    <property type="entry name" value="Transcription initiation factor TFIID subunit 4B"/>
    <property type="match status" value="1"/>
</dbReference>
<keyword evidence="7" id="KW-0175">Coiled coil</keyword>
<dbReference type="EMBL" id="BFAA01005791">
    <property type="protein sequence ID" value="GCB67626.1"/>
    <property type="molecule type" value="Genomic_DNA"/>
</dbReference>
<keyword evidence="6" id="KW-0539">Nucleus</keyword>
<dbReference type="OMA" id="PQMGQNV"/>
<comment type="similarity">
    <text evidence="2">Belongs to the TAF4 family.</text>
</comment>
<sequence length="752" mass="80118">MPTPEPASIARPAGPPPPAASAQPPAPGPSPTAANGLVNGSAAPAAPGIPPACPAPALKVVLLPERPPQPAGQSRPNPAAPLPSAAAAVVKTVPALTGHPLPVSRPPAATVQRITVSSPHIKPPQLGQTTVPILHNFQVPAGMVLARSDSGQLVLVPQKAIAQAKAWAQGTGSTSTAAATSTPLVRISTGQVTGTQRIPNQVKPPAVQLKQLQAGGQTSATSQRITVVQPQTAGAVIAPKATSTVVQKQASVPADRSATVPVVQASASPETLENVKKCKNFLATLIKLASSGSHSPQMSCNVKALVQKLLDGKMEVEEFTNQLYKELKSSPQPYLVPFLKRSLPALRRLMPNSQAFIQQCLQKPATPASTLAVVSGASKQANPGQATKTMTVMSASQQAKVLQTLPSPQMVVQQSGVLIKSQGSTLPRTQTVTLQRTPNHIIVPVSQNQVKETQAGAVTLVTKVSLAQANKNPTSVLLQPSAGQVIKKEVGGATFRDEDDINDVASMAGVNINEENARILATNSELVGTVIRSCKDEAFLSPVSLQKKALEIGKKHGVTEMNSDVLNTISHATQEHLRELVEKLTVIARHRMATYKDDDRYSLLNDTRSQLKFFEQLDRLEKQRKDEDEREALLRLAKSRAKNEDPEQLRLKQRAKEMQQLELAQLQQREANLAALAAIGPRKRKTPDSPGLRTGNEGSSGSGNAPGGLRTTQARPYLRQRVTRVNLRDLILCLEQEQATKHSLLLYRAYLK</sequence>
<dbReference type="InterPro" id="IPR007900">
    <property type="entry name" value="TAF4_C"/>
</dbReference>
<dbReference type="Pfam" id="PF05236">
    <property type="entry name" value="TAF4"/>
    <property type="match status" value="1"/>
</dbReference>
<dbReference type="InterPro" id="IPR045144">
    <property type="entry name" value="TAF4"/>
</dbReference>
<dbReference type="InterPro" id="IPR003894">
    <property type="entry name" value="TAFH_NHR1"/>
</dbReference>
<keyword evidence="5" id="KW-0804">Transcription</keyword>
<dbReference type="GO" id="GO:0005669">
    <property type="term" value="C:transcription factor TFIID complex"/>
    <property type="evidence" value="ECO:0007669"/>
    <property type="project" value="InterPro"/>
</dbReference>
<dbReference type="Pfam" id="PF07531">
    <property type="entry name" value="TAFH"/>
    <property type="match status" value="1"/>
</dbReference>
<dbReference type="PANTHER" id="PTHR15138:SF14">
    <property type="entry name" value="TRANSCRIPTION INITIATION FACTOR TFIID SUBUNIT 4"/>
    <property type="match status" value="1"/>
</dbReference>
<dbReference type="GO" id="GO:0003677">
    <property type="term" value="F:DNA binding"/>
    <property type="evidence" value="ECO:0007669"/>
    <property type="project" value="TreeGrafter"/>
</dbReference>
<dbReference type="STRING" id="75743.A0A401P3G5"/>
<keyword evidence="11" id="KW-1185">Reference proteome</keyword>
<comment type="subcellular location">
    <subcellularLocation>
        <location evidence="1">Nucleus</location>
    </subcellularLocation>
</comment>
<feature type="coiled-coil region" evidence="7">
    <location>
        <begin position="617"/>
        <end position="676"/>
    </location>
</feature>
<dbReference type="Gene3D" id="1.20.120.1110">
    <property type="entry name" value="TAFH/NHR1 domain"/>
    <property type="match status" value="1"/>
</dbReference>
<dbReference type="OrthoDB" id="21060at2759"/>
<dbReference type="SUPFAM" id="SSF158553">
    <property type="entry name" value="TAFH domain-like"/>
    <property type="match status" value="1"/>
</dbReference>
<feature type="region of interest" description="Disordered" evidence="8">
    <location>
        <begin position="677"/>
        <end position="717"/>
    </location>
</feature>
<dbReference type="GO" id="GO:0046982">
    <property type="term" value="F:protein heterodimerization activity"/>
    <property type="evidence" value="ECO:0007669"/>
    <property type="project" value="InterPro"/>
</dbReference>
<dbReference type="GO" id="GO:0006367">
    <property type="term" value="P:transcription initiation at RNA polymerase II promoter"/>
    <property type="evidence" value="ECO:0007669"/>
    <property type="project" value="TreeGrafter"/>
</dbReference>
<dbReference type="PROSITE" id="PS51119">
    <property type="entry name" value="TAFH"/>
    <property type="match status" value="1"/>
</dbReference>
<dbReference type="SUPFAM" id="SSF47113">
    <property type="entry name" value="Histone-fold"/>
    <property type="match status" value="1"/>
</dbReference>
<protein>
    <recommendedName>
        <fullName evidence="9">TAFH domain-containing protein</fullName>
    </recommendedName>
</protein>
<feature type="compositionally biased region" description="Low complexity" evidence="8">
    <location>
        <begin position="1"/>
        <end position="12"/>
    </location>
</feature>
<dbReference type="FunFam" id="1.20.120.1110:FF:000002">
    <property type="entry name" value="Transcription initiation factor TFIID subunit 4B"/>
    <property type="match status" value="1"/>
</dbReference>
<accession>A0A401P3G5</accession>
<evidence type="ECO:0000256" key="5">
    <source>
        <dbReference type="ARBA" id="ARBA00023163"/>
    </source>
</evidence>
<evidence type="ECO:0000256" key="8">
    <source>
        <dbReference type="SAM" id="MobiDB-lite"/>
    </source>
</evidence>
<evidence type="ECO:0000256" key="3">
    <source>
        <dbReference type="ARBA" id="ARBA00022553"/>
    </source>
</evidence>
<name>A0A401P3G5_SCYTO</name>
<reference evidence="10 11" key="1">
    <citation type="journal article" date="2018" name="Nat. Ecol. Evol.">
        <title>Shark genomes provide insights into elasmobranch evolution and the origin of vertebrates.</title>
        <authorList>
            <person name="Hara Y"/>
            <person name="Yamaguchi K"/>
            <person name="Onimaru K"/>
            <person name="Kadota M"/>
            <person name="Koyanagi M"/>
            <person name="Keeley SD"/>
            <person name="Tatsumi K"/>
            <person name="Tanaka K"/>
            <person name="Motone F"/>
            <person name="Kageyama Y"/>
            <person name="Nozu R"/>
            <person name="Adachi N"/>
            <person name="Nishimura O"/>
            <person name="Nakagawa R"/>
            <person name="Tanegashima C"/>
            <person name="Kiyatake I"/>
            <person name="Matsumoto R"/>
            <person name="Murakumo K"/>
            <person name="Nishida K"/>
            <person name="Terakita A"/>
            <person name="Kuratani S"/>
            <person name="Sato K"/>
            <person name="Hyodo S Kuraku.S."/>
        </authorList>
    </citation>
    <scope>NUCLEOTIDE SEQUENCE [LARGE SCALE GENOMIC DNA]</scope>
</reference>
<evidence type="ECO:0000256" key="7">
    <source>
        <dbReference type="SAM" id="Coils"/>
    </source>
</evidence>
<evidence type="ECO:0000313" key="11">
    <source>
        <dbReference type="Proteomes" id="UP000288216"/>
    </source>
</evidence>
<evidence type="ECO:0000256" key="6">
    <source>
        <dbReference type="ARBA" id="ARBA00023242"/>
    </source>
</evidence>
<organism evidence="10 11">
    <name type="scientific">Scyliorhinus torazame</name>
    <name type="common">Cloudy catshark</name>
    <name type="synonym">Catulus torazame</name>
    <dbReference type="NCBI Taxonomy" id="75743"/>
    <lineage>
        <taxon>Eukaryota</taxon>
        <taxon>Metazoa</taxon>
        <taxon>Chordata</taxon>
        <taxon>Craniata</taxon>
        <taxon>Vertebrata</taxon>
        <taxon>Chondrichthyes</taxon>
        <taxon>Elasmobranchii</taxon>
        <taxon>Galeomorphii</taxon>
        <taxon>Galeoidea</taxon>
        <taxon>Carcharhiniformes</taxon>
        <taxon>Scyliorhinidae</taxon>
        <taxon>Scyliorhinus</taxon>
    </lineage>
</organism>
<gene>
    <name evidence="10" type="ORF">scyTo_0012167</name>
</gene>
<dbReference type="PANTHER" id="PTHR15138">
    <property type="entry name" value="TRANSCRIPTION INITIATION FACTOR TFIID SUBUNIT 4"/>
    <property type="match status" value="1"/>
</dbReference>
<keyword evidence="3" id="KW-0597">Phosphoprotein</keyword>
<proteinExistence type="inferred from homology"/>
<evidence type="ECO:0000256" key="1">
    <source>
        <dbReference type="ARBA" id="ARBA00004123"/>
    </source>
</evidence>
<dbReference type="SMART" id="SM00549">
    <property type="entry name" value="TAFH"/>
    <property type="match status" value="1"/>
</dbReference>
<feature type="compositionally biased region" description="Low complexity" evidence="8">
    <location>
        <begin position="31"/>
        <end position="46"/>
    </location>
</feature>
<evidence type="ECO:0000259" key="9">
    <source>
        <dbReference type="PROSITE" id="PS51119"/>
    </source>
</evidence>
<dbReference type="GO" id="GO:0006357">
    <property type="term" value="P:regulation of transcription by RNA polymerase II"/>
    <property type="evidence" value="ECO:0007669"/>
    <property type="project" value="UniProtKB-ARBA"/>
</dbReference>
<dbReference type="GO" id="GO:0016251">
    <property type="term" value="F:RNA polymerase II general transcription initiation factor activity"/>
    <property type="evidence" value="ECO:0007669"/>
    <property type="project" value="TreeGrafter"/>
</dbReference>
<evidence type="ECO:0000256" key="2">
    <source>
        <dbReference type="ARBA" id="ARBA00006178"/>
    </source>
</evidence>
<dbReference type="InterPro" id="IPR009072">
    <property type="entry name" value="Histone-fold"/>
</dbReference>
<evidence type="ECO:0000313" key="10">
    <source>
        <dbReference type="EMBL" id="GCB67626.1"/>
    </source>
</evidence>
<keyword evidence="4" id="KW-0805">Transcription regulation</keyword>
<feature type="compositionally biased region" description="Pro residues" evidence="8">
    <location>
        <begin position="13"/>
        <end position="30"/>
    </location>
</feature>
<dbReference type="InterPro" id="IPR037249">
    <property type="entry name" value="TAFH/NHR1_dom_sf"/>
</dbReference>
<comment type="caution">
    <text evidence="10">The sequence shown here is derived from an EMBL/GenBank/DDBJ whole genome shotgun (WGS) entry which is preliminary data.</text>
</comment>
<dbReference type="CDD" id="cd08045">
    <property type="entry name" value="HFD_TAF4"/>
    <property type="match status" value="1"/>
</dbReference>
<feature type="region of interest" description="Disordered" evidence="8">
    <location>
        <begin position="1"/>
        <end position="50"/>
    </location>
</feature>
<dbReference type="Gene3D" id="1.10.20.10">
    <property type="entry name" value="Histone, subunit A"/>
    <property type="match status" value="1"/>
</dbReference>
<dbReference type="Proteomes" id="UP000288216">
    <property type="component" value="Unassembled WGS sequence"/>
</dbReference>